<dbReference type="Proteomes" id="UP001185737">
    <property type="component" value="Unassembled WGS sequence"/>
</dbReference>
<name>A0ABU4C9N2_RHOJO</name>
<organism evidence="2 3">
    <name type="scientific">Rhodococcus jostii</name>
    <dbReference type="NCBI Taxonomy" id="132919"/>
    <lineage>
        <taxon>Bacteria</taxon>
        <taxon>Bacillati</taxon>
        <taxon>Actinomycetota</taxon>
        <taxon>Actinomycetes</taxon>
        <taxon>Mycobacteriales</taxon>
        <taxon>Nocardiaceae</taxon>
        <taxon>Rhodococcus</taxon>
    </lineage>
</organism>
<gene>
    <name evidence="2" type="ORF">R3Q59_07090</name>
</gene>
<keyword evidence="2" id="KW-0808">Transferase</keyword>
<sequence>MTGPNPRILVLWADRESTNLGLRALAEGTESIVERRWPNAELTFHTQDSDDTPLSKRSVLRDVFRSRGPIKRELSRYDAILDTGAGDSFTDIYGLRRLILMAYVQRVAAQLRVPTILMPQTIGPFDSRLGRIIATRSLERATSVFARDPVSLEYAKQLGRQSTSESTDLVFALPRTEHTGDIERDVVINVSGLLWHENPHVDYESYRRSITALIDGLLQRDRRVALLAHVLDSAVTDNDVPAVRELGRYFADSVEILVPDSLTSVRGILATADVVVGARMHACLNSLSVGTPAIPWAYSRKFAPLMDALGWNLHVDLRTTTDPARETLMLIDSTDFTVARNRVLQLLVGTDSRMDELGATLGDIGVGQTAL</sequence>
<evidence type="ECO:0000259" key="1">
    <source>
        <dbReference type="Pfam" id="PF04230"/>
    </source>
</evidence>
<comment type="caution">
    <text evidence="2">The sequence shown here is derived from an EMBL/GenBank/DDBJ whole genome shotgun (WGS) entry which is preliminary data.</text>
</comment>
<dbReference type="InterPro" id="IPR007345">
    <property type="entry name" value="Polysacch_pyruvyl_Trfase"/>
</dbReference>
<dbReference type="Pfam" id="PF04230">
    <property type="entry name" value="PS_pyruv_trans"/>
    <property type="match status" value="1"/>
</dbReference>
<dbReference type="GO" id="GO:0016740">
    <property type="term" value="F:transferase activity"/>
    <property type="evidence" value="ECO:0007669"/>
    <property type="project" value="UniProtKB-KW"/>
</dbReference>
<reference evidence="2 3" key="1">
    <citation type="submission" date="2023-10" db="EMBL/GenBank/DDBJ databases">
        <title>Development of a sustainable strategy for remediation of hydrocarbon-contaminated territories based on the waste exchange concept.</title>
        <authorList>
            <person name="Krivoruchko A."/>
        </authorList>
    </citation>
    <scope>NUCLEOTIDE SEQUENCE [LARGE SCALE GENOMIC DNA]</scope>
    <source>
        <strain evidence="2 3">IEGM 60</strain>
    </source>
</reference>
<dbReference type="PANTHER" id="PTHR36836:SF1">
    <property type="entry name" value="COLANIC ACID BIOSYNTHESIS PROTEIN WCAK"/>
    <property type="match status" value="1"/>
</dbReference>
<dbReference type="PANTHER" id="PTHR36836">
    <property type="entry name" value="COLANIC ACID BIOSYNTHESIS PROTEIN WCAK"/>
    <property type="match status" value="1"/>
</dbReference>
<accession>A0ABU4C9N2</accession>
<protein>
    <submittedName>
        <fullName evidence="2">Polysaccharide pyruvyl transferase family protein</fullName>
    </submittedName>
</protein>
<evidence type="ECO:0000313" key="3">
    <source>
        <dbReference type="Proteomes" id="UP001185737"/>
    </source>
</evidence>
<evidence type="ECO:0000313" key="2">
    <source>
        <dbReference type="EMBL" id="MDV6280260.1"/>
    </source>
</evidence>
<dbReference type="EMBL" id="JAWLKA010000003">
    <property type="protein sequence ID" value="MDV6280260.1"/>
    <property type="molecule type" value="Genomic_DNA"/>
</dbReference>
<dbReference type="RefSeq" id="WP_317567871.1">
    <property type="nucleotide sequence ID" value="NZ_JAWLKA010000003.1"/>
</dbReference>
<feature type="domain" description="Polysaccharide pyruvyl transferase" evidence="1">
    <location>
        <begin position="19"/>
        <end position="299"/>
    </location>
</feature>
<proteinExistence type="predicted"/>
<keyword evidence="3" id="KW-1185">Reference proteome</keyword>